<dbReference type="Proteomes" id="UP000243719">
    <property type="component" value="Unassembled WGS sequence"/>
</dbReference>
<protein>
    <submittedName>
        <fullName evidence="1">Uncharacterized protein</fullName>
    </submittedName>
</protein>
<dbReference type="AlphaFoldDB" id="A0A1H2PQX7"/>
<sequence length="201" mass="22094">MSADQPKGTLPRKWIDTLFARMAAMYGSRFADMWPTHGDEAEREMQRNVTKEVWATELGKLSGPELKAGVAGLIHRKFPPTLPEFFAMCKEARAAQALASSATLALPNLPKATGEFVDANLERIKRASAGVRGKEPTAEWAFRILAGERTTAPMTPHTTECCERAVASYAGRLFMRQADNAKRYATIFEKANEKFGTAVAA</sequence>
<dbReference type="EMBL" id="FNLO01000007">
    <property type="protein sequence ID" value="SDV49220.1"/>
    <property type="molecule type" value="Genomic_DNA"/>
</dbReference>
<evidence type="ECO:0000313" key="1">
    <source>
        <dbReference type="EMBL" id="SDV49220.1"/>
    </source>
</evidence>
<dbReference type="RefSeq" id="WP_091908990.1">
    <property type="nucleotide sequence ID" value="NZ_FNLO01000007.1"/>
</dbReference>
<accession>A0A1H2PQX7</accession>
<organism evidence="1 2">
    <name type="scientific">Chitinasiproducens palmae</name>
    <dbReference type="NCBI Taxonomy" id="1770053"/>
    <lineage>
        <taxon>Bacteria</taxon>
        <taxon>Pseudomonadati</taxon>
        <taxon>Pseudomonadota</taxon>
        <taxon>Betaproteobacteria</taxon>
        <taxon>Burkholderiales</taxon>
        <taxon>Burkholderiaceae</taxon>
        <taxon>Chitinasiproducens</taxon>
    </lineage>
</organism>
<keyword evidence="2" id="KW-1185">Reference proteome</keyword>
<evidence type="ECO:0000313" key="2">
    <source>
        <dbReference type="Proteomes" id="UP000243719"/>
    </source>
</evidence>
<gene>
    <name evidence="1" type="ORF">SAMN05216551_107162</name>
</gene>
<reference evidence="2" key="1">
    <citation type="submission" date="2016-09" db="EMBL/GenBank/DDBJ databases">
        <authorList>
            <person name="Varghese N."/>
            <person name="Submissions S."/>
        </authorList>
    </citation>
    <scope>NUCLEOTIDE SEQUENCE [LARGE SCALE GENOMIC DNA]</scope>
    <source>
        <strain evidence="2">JS23</strain>
    </source>
</reference>
<name>A0A1H2PQX7_9BURK</name>
<dbReference type="OrthoDB" id="8946427at2"/>
<dbReference type="STRING" id="1770053.SAMN05216551_107162"/>
<proteinExistence type="predicted"/>